<name>A0A1I2T0L1_9BACT</name>
<dbReference type="SUPFAM" id="SSF52788">
    <property type="entry name" value="Phosphotyrosine protein phosphatases I"/>
    <property type="match status" value="1"/>
</dbReference>
<organism evidence="1 2">
    <name type="scientific">Algoriphagus hitonicola</name>
    <dbReference type="NCBI Taxonomy" id="435880"/>
    <lineage>
        <taxon>Bacteria</taxon>
        <taxon>Pseudomonadati</taxon>
        <taxon>Bacteroidota</taxon>
        <taxon>Cytophagia</taxon>
        <taxon>Cytophagales</taxon>
        <taxon>Cyclobacteriaceae</taxon>
        <taxon>Algoriphagus</taxon>
    </lineage>
</organism>
<dbReference type="InterPro" id="IPR036196">
    <property type="entry name" value="Ptyr_pPase_sf"/>
</dbReference>
<dbReference type="STRING" id="435880.SAMN04487988_105163"/>
<protein>
    <submittedName>
        <fullName evidence="1">Arsenate reductase</fullName>
    </submittedName>
</protein>
<proteinExistence type="predicted"/>
<evidence type="ECO:0000313" key="2">
    <source>
        <dbReference type="Proteomes" id="UP000199642"/>
    </source>
</evidence>
<dbReference type="PANTHER" id="PTHR43428:SF1">
    <property type="entry name" value="ARSENATE REDUCTASE"/>
    <property type="match status" value="1"/>
</dbReference>
<keyword evidence="2" id="KW-1185">Reference proteome</keyword>
<dbReference type="EMBL" id="FOPC01000005">
    <property type="protein sequence ID" value="SFG58554.1"/>
    <property type="molecule type" value="Genomic_DNA"/>
</dbReference>
<accession>A0A1I2T0L1</accession>
<dbReference type="PANTHER" id="PTHR43428">
    <property type="entry name" value="ARSENATE REDUCTASE"/>
    <property type="match status" value="1"/>
</dbReference>
<dbReference type="OrthoDB" id="9793058at2"/>
<gene>
    <name evidence="1" type="ORF">SAMN04487988_105163</name>
</gene>
<reference evidence="2" key="1">
    <citation type="submission" date="2016-10" db="EMBL/GenBank/DDBJ databases">
        <authorList>
            <person name="Varghese N."/>
            <person name="Submissions S."/>
        </authorList>
    </citation>
    <scope>NUCLEOTIDE SEQUENCE [LARGE SCALE GENOMIC DNA]</scope>
    <source>
        <strain evidence="2">DSM 19315</strain>
    </source>
</reference>
<sequence>MTLFSKLSDSVDKALELPISPERKELLGLLIDFIQEKINQGEMVNLNFICTHNSRRSQFSQIWAQTAADYYGIPANCYSGGVEVTAFNERAVDSIMRAGFDVIPTDTSDNPRYHILHSRGGRPILAFSKTYDDPANDAKNFAAVMTCDHADENCPFIPGTEQRIPLRYEDPKAFDGTGQEAEKYDERSLQIASELFYVFSKIQKK</sequence>
<evidence type="ECO:0000313" key="1">
    <source>
        <dbReference type="EMBL" id="SFG58554.1"/>
    </source>
</evidence>
<dbReference type="RefSeq" id="WP_092790795.1">
    <property type="nucleotide sequence ID" value="NZ_FOPC01000005.1"/>
</dbReference>
<dbReference type="Proteomes" id="UP000199642">
    <property type="component" value="Unassembled WGS sequence"/>
</dbReference>
<dbReference type="AlphaFoldDB" id="A0A1I2T0L1"/>
<dbReference type="Gene3D" id="3.40.50.2300">
    <property type="match status" value="1"/>
</dbReference>